<dbReference type="GO" id="GO:0005886">
    <property type="term" value="C:plasma membrane"/>
    <property type="evidence" value="ECO:0007669"/>
    <property type="project" value="UniProtKB-SubCell"/>
</dbReference>
<evidence type="ECO:0000256" key="26">
    <source>
        <dbReference type="PROSITE-ProRule" id="PRU10141"/>
    </source>
</evidence>
<dbReference type="InterPro" id="IPR011009">
    <property type="entry name" value="Kinase-like_dom_sf"/>
</dbReference>
<dbReference type="SMART" id="SM00220">
    <property type="entry name" value="S_TKc"/>
    <property type="match status" value="1"/>
</dbReference>
<dbReference type="PRINTS" id="PR00019">
    <property type="entry name" value="LEURICHRPT"/>
</dbReference>
<dbReference type="InterPro" id="IPR003591">
    <property type="entry name" value="Leu-rich_rpt_typical-subtyp"/>
</dbReference>
<dbReference type="PROSITE" id="PS00107">
    <property type="entry name" value="PROTEIN_KINASE_ATP"/>
    <property type="match status" value="1"/>
</dbReference>
<dbReference type="Pfam" id="PF00069">
    <property type="entry name" value="Pkinase"/>
    <property type="match status" value="1"/>
</dbReference>
<dbReference type="Pfam" id="PF23598">
    <property type="entry name" value="LRR_14"/>
    <property type="match status" value="1"/>
</dbReference>
<dbReference type="InterPro" id="IPR055414">
    <property type="entry name" value="LRR_R13L4/SHOC2-like"/>
</dbReference>
<organism evidence="29">
    <name type="scientific">Panicum hallii</name>
    <dbReference type="NCBI Taxonomy" id="206008"/>
    <lineage>
        <taxon>Eukaryota</taxon>
        <taxon>Viridiplantae</taxon>
        <taxon>Streptophyta</taxon>
        <taxon>Embryophyta</taxon>
        <taxon>Tracheophyta</taxon>
        <taxon>Spermatophyta</taxon>
        <taxon>Magnoliopsida</taxon>
        <taxon>Liliopsida</taxon>
        <taxon>Poales</taxon>
        <taxon>Poaceae</taxon>
        <taxon>PACMAD clade</taxon>
        <taxon>Panicoideae</taxon>
        <taxon>Panicodae</taxon>
        <taxon>Paniceae</taxon>
        <taxon>Panicinae</taxon>
        <taxon>Panicum</taxon>
        <taxon>Panicum sect. Panicum</taxon>
    </lineage>
</organism>
<evidence type="ECO:0000313" key="29">
    <source>
        <dbReference type="EMBL" id="PAN21944.1"/>
    </source>
</evidence>
<dbReference type="GO" id="GO:0005524">
    <property type="term" value="F:ATP binding"/>
    <property type="evidence" value="ECO:0007669"/>
    <property type="project" value="UniProtKB-UniRule"/>
</dbReference>
<evidence type="ECO:0000256" key="15">
    <source>
        <dbReference type="ARBA" id="ARBA00022777"/>
    </source>
</evidence>
<dbReference type="PANTHER" id="PTHR48053">
    <property type="entry name" value="LEUCINE RICH REPEAT FAMILY PROTEIN, EXPRESSED"/>
    <property type="match status" value="1"/>
</dbReference>
<dbReference type="Gene3D" id="1.10.510.10">
    <property type="entry name" value="Transferase(Phosphotransferase) domain 1"/>
    <property type="match status" value="1"/>
</dbReference>
<comment type="function">
    <text evidence="23">Receptor kinase that detects X.oryzae pv. oryzae protein Ax21 to promote innate immunity. Following X.oryzae pv. oryzae protein Ax21 detection, undergoes cleavage, releasing the processed protein kinase Xa21 chain.</text>
</comment>
<evidence type="ECO:0000256" key="1">
    <source>
        <dbReference type="ARBA" id="ARBA00004162"/>
    </source>
</evidence>
<keyword evidence="15" id="KW-0418">Kinase</keyword>
<dbReference type="Proteomes" id="UP000243499">
    <property type="component" value="Chromosome 3"/>
</dbReference>
<dbReference type="PROSITE" id="PS50011">
    <property type="entry name" value="PROTEIN_KINASE_DOM"/>
    <property type="match status" value="1"/>
</dbReference>
<dbReference type="PROSITE" id="PS00108">
    <property type="entry name" value="PROTEIN_KINASE_ST"/>
    <property type="match status" value="1"/>
</dbReference>
<dbReference type="InterPro" id="IPR051716">
    <property type="entry name" value="Plant_RL_S/T_kinase"/>
</dbReference>
<keyword evidence="10" id="KW-0808">Transferase</keyword>
<dbReference type="PANTHER" id="PTHR48053:SF51">
    <property type="entry name" value="LRR RECEPTOR-LIKE SERINE_THREONINE-PROTEIN KINASE EFR"/>
    <property type="match status" value="1"/>
</dbReference>
<dbReference type="FunFam" id="3.80.10.10:FF:000288">
    <property type="entry name" value="LRR receptor-like serine/threonine-protein kinase EFR"/>
    <property type="match status" value="1"/>
</dbReference>
<dbReference type="FunFam" id="3.80.10.10:FF:000101">
    <property type="entry name" value="LRR receptor-like serine/threonine-protein kinase ERECTA"/>
    <property type="match status" value="1"/>
</dbReference>
<keyword evidence="13" id="KW-0677">Repeat</keyword>
<dbReference type="InterPro" id="IPR008271">
    <property type="entry name" value="Ser/Thr_kinase_AS"/>
</dbReference>
<name>A0A2S3HFI5_9POAL</name>
<feature type="transmembrane region" description="Helical" evidence="27">
    <location>
        <begin position="693"/>
        <end position="717"/>
    </location>
</feature>
<keyword evidence="12" id="KW-0732">Signal</keyword>
<evidence type="ECO:0000256" key="8">
    <source>
        <dbReference type="ARBA" id="ARBA00022553"/>
    </source>
</evidence>
<keyword evidence="9" id="KW-0433">Leucine-rich repeat</keyword>
<dbReference type="SMART" id="SM00369">
    <property type="entry name" value="LRR_TYP"/>
    <property type="match status" value="7"/>
</dbReference>
<evidence type="ECO:0000256" key="10">
    <source>
        <dbReference type="ARBA" id="ARBA00022679"/>
    </source>
</evidence>
<dbReference type="InterPro" id="IPR000719">
    <property type="entry name" value="Prot_kinase_dom"/>
</dbReference>
<proteinExistence type="inferred from homology"/>
<dbReference type="EMBL" id="CM008048">
    <property type="protein sequence ID" value="PAN21944.1"/>
    <property type="molecule type" value="Genomic_DNA"/>
</dbReference>
<keyword evidence="8" id="KW-0597">Phosphoprotein</keyword>
<evidence type="ECO:0000256" key="12">
    <source>
        <dbReference type="ARBA" id="ARBA00022729"/>
    </source>
</evidence>
<dbReference type="Pfam" id="PF13855">
    <property type="entry name" value="LRR_8"/>
    <property type="match status" value="2"/>
</dbReference>
<keyword evidence="7" id="KW-0723">Serine/threonine-protein kinase</keyword>
<keyword evidence="19" id="KW-0675">Receptor</keyword>
<protein>
    <recommendedName>
        <fullName evidence="25">Receptor kinase-like protein Xa21</fullName>
        <ecNumber evidence="5">2.7.11.1</ecNumber>
    </recommendedName>
</protein>
<sequence length="1060" mass="115563">MGGSSKRHGLFGIVSSRYMLITSCLIYAVHVLPMCIAHPSDEQALLAFKAGISGDPNGVLAAWTPSNGRLNATDSMCRWSGVSCRSQRHPGRVTALELMSSNLTGVISPSLSNLPFLHTLNLSSNRLSGSIPSELGLLRRLQVISLGGNFLTGEIPTSLTNCARLTHLELQRNGLHGEIPVNLSYCRELRVFNVSVNTLSGGIPPSFGSLSKLEFFGLHRSNLTGGIPPSLCNLSSLLVFDASENFNLGGSIPDMLVRLTKLNFLRLASAGLGGKIPTSLFNISSLRVLDLGNNDLSGVLPDDIGSTLRRIEFLSLYNCGLKGRIPPSIGNMTGLYLIQLHINRLQGSVPPDIGRLKDLKVLNLESNQLEDKWDRDWPLIQALGNCSRLFGLSLSSNRFQGVLPPSLLNLTIGIQQILMNGNRISGSMPQEIGRFSKLRVLALADNALTGTIPDTIGGLCNMTGLDVSGNNLSGEIPPMLVANLTQLYFLDLSQNKLHGSIPESLGTMRNIAILDLSYNQFSGMIPKQVLSLSSLTLFLNLSRNIFSGPIPSEVGRLTSLGILDLSNNRLSGEIPQALSQCQAMEHLFLQGNQLVGRIPQSLSSLKGLEYLDMSQNNLSGSVPDFLSTLQYLRYLNLSYNQFDGPVPTKGVFNDSRNFFAAGNRVCGGVSELQLPKCSGTDNSGKRLYKSRTVLILIITIGSFLALILITCTFVMYAKRLNQQLVQSNETSHVPKLIEQHWKLSYAELHRSTDGFSVANLIGVGSFGSVYRGTLGNEGQEVAIKVLNLLQHGAERSFLAECEALRSIRHRNLVKVITACSTMDHSGNDFKALVYEFMPNRDLDKWLRPFIGDSESSSRTLTMGERVSIALDVAEALDYLHHHGHVPIVHCDLKPSNVLLDNDMVAHVGDFGLSRFVQGANSNSFQNTSSTAGIKGTIGYIPPEYGMGGEISVEGDVYSYGILLLEMFTAKRPTDPLFQGGQSIRSYVAAAYPGRVMEAADPTLVHHNENNMDDGSLEECMLSVFRVALRCTEQSPRARLITRDAIRELIAVRDEIREGSY</sequence>
<dbReference type="Pfam" id="PF08263">
    <property type="entry name" value="LRRNT_2"/>
    <property type="match status" value="1"/>
</dbReference>
<evidence type="ECO:0000256" key="7">
    <source>
        <dbReference type="ARBA" id="ARBA00022527"/>
    </source>
</evidence>
<evidence type="ECO:0000256" key="11">
    <source>
        <dbReference type="ARBA" id="ARBA00022692"/>
    </source>
</evidence>
<keyword evidence="18 27" id="KW-0472">Membrane</keyword>
<gene>
    <name evidence="29" type="ORF">PAHAL_3G501300</name>
</gene>
<dbReference type="SUPFAM" id="SSF56112">
    <property type="entry name" value="Protein kinase-like (PK-like)"/>
    <property type="match status" value="1"/>
</dbReference>
<dbReference type="SUPFAM" id="SSF52058">
    <property type="entry name" value="L domain-like"/>
    <property type="match status" value="2"/>
</dbReference>
<comment type="catalytic activity">
    <reaction evidence="21">
        <text>L-threonyl-[protein] + ATP = O-phospho-L-threonyl-[protein] + ADP + H(+)</text>
        <dbReference type="Rhea" id="RHEA:46608"/>
        <dbReference type="Rhea" id="RHEA-COMP:11060"/>
        <dbReference type="Rhea" id="RHEA-COMP:11605"/>
        <dbReference type="ChEBI" id="CHEBI:15378"/>
        <dbReference type="ChEBI" id="CHEBI:30013"/>
        <dbReference type="ChEBI" id="CHEBI:30616"/>
        <dbReference type="ChEBI" id="CHEBI:61977"/>
        <dbReference type="ChEBI" id="CHEBI:456216"/>
        <dbReference type="EC" id="2.7.11.1"/>
    </reaction>
</comment>
<dbReference type="EC" id="2.7.11.1" evidence="5"/>
<comment type="subcellular location">
    <subcellularLocation>
        <location evidence="1">Cell membrane</location>
        <topology evidence="1">Single-pass membrane protein</topology>
    </subcellularLocation>
    <subcellularLocation>
        <location evidence="2">Endoplasmic reticulum membrane</location>
        <topology evidence="2">Single-pass membrane protein</topology>
    </subcellularLocation>
    <subcellularLocation>
        <location evidence="3">Membrane</location>
        <topology evidence="3">Single-pass type I membrane protein</topology>
    </subcellularLocation>
</comment>
<evidence type="ECO:0000256" key="5">
    <source>
        <dbReference type="ARBA" id="ARBA00012513"/>
    </source>
</evidence>
<accession>A0A2S3HFI5</accession>
<keyword evidence="14 26" id="KW-0547">Nucleotide-binding</keyword>
<evidence type="ECO:0000256" key="21">
    <source>
        <dbReference type="ARBA" id="ARBA00047899"/>
    </source>
</evidence>
<dbReference type="InterPro" id="IPR013210">
    <property type="entry name" value="LRR_N_plant-typ"/>
</dbReference>
<dbReference type="GO" id="GO:0004674">
    <property type="term" value="F:protein serine/threonine kinase activity"/>
    <property type="evidence" value="ECO:0007669"/>
    <property type="project" value="UniProtKB-KW"/>
</dbReference>
<evidence type="ECO:0000256" key="14">
    <source>
        <dbReference type="ARBA" id="ARBA00022741"/>
    </source>
</evidence>
<dbReference type="InterPro" id="IPR032675">
    <property type="entry name" value="LRR_dom_sf"/>
</dbReference>
<evidence type="ECO:0000256" key="20">
    <source>
        <dbReference type="ARBA" id="ARBA00023180"/>
    </source>
</evidence>
<comment type="catalytic activity">
    <reaction evidence="22">
        <text>L-seryl-[protein] + ATP = O-phospho-L-seryl-[protein] + ADP + H(+)</text>
        <dbReference type="Rhea" id="RHEA:17989"/>
        <dbReference type="Rhea" id="RHEA-COMP:9863"/>
        <dbReference type="Rhea" id="RHEA-COMP:11604"/>
        <dbReference type="ChEBI" id="CHEBI:15378"/>
        <dbReference type="ChEBI" id="CHEBI:29999"/>
        <dbReference type="ChEBI" id="CHEBI:30616"/>
        <dbReference type="ChEBI" id="CHEBI:83421"/>
        <dbReference type="ChEBI" id="CHEBI:456216"/>
        <dbReference type="EC" id="2.7.11.1"/>
    </reaction>
</comment>
<evidence type="ECO:0000256" key="3">
    <source>
        <dbReference type="ARBA" id="ARBA00004479"/>
    </source>
</evidence>
<feature type="binding site" evidence="26">
    <location>
        <position position="784"/>
    </location>
    <ligand>
        <name>ATP</name>
        <dbReference type="ChEBI" id="CHEBI:30616"/>
    </ligand>
</feature>
<evidence type="ECO:0000256" key="22">
    <source>
        <dbReference type="ARBA" id="ARBA00048679"/>
    </source>
</evidence>
<keyword evidence="17 27" id="KW-1133">Transmembrane helix</keyword>
<keyword evidence="16 26" id="KW-0067">ATP-binding</keyword>
<evidence type="ECO:0000256" key="2">
    <source>
        <dbReference type="ARBA" id="ARBA00004389"/>
    </source>
</evidence>
<dbReference type="Pfam" id="PF00560">
    <property type="entry name" value="LRR_1"/>
    <property type="match status" value="4"/>
</dbReference>
<keyword evidence="20" id="KW-0325">Glycoprotein</keyword>
<evidence type="ECO:0000256" key="4">
    <source>
        <dbReference type="ARBA" id="ARBA00008684"/>
    </source>
</evidence>
<dbReference type="InterPro" id="IPR017441">
    <property type="entry name" value="Protein_kinase_ATP_BS"/>
</dbReference>
<keyword evidence="6" id="KW-1003">Cell membrane</keyword>
<reference evidence="29" key="1">
    <citation type="submission" date="2018-04" db="EMBL/GenBank/DDBJ databases">
        <title>WGS assembly of Panicum hallii.</title>
        <authorList>
            <person name="Lovell J."/>
            <person name="Jenkins J."/>
            <person name="Lowry D."/>
            <person name="Mamidi S."/>
            <person name="Sreedasyam A."/>
            <person name="Weng X."/>
            <person name="Barry K."/>
            <person name="Bonette J."/>
            <person name="Campitelli B."/>
            <person name="Daum C."/>
            <person name="Gordon S."/>
            <person name="Gould B."/>
            <person name="Lipzen A."/>
            <person name="Macqueen A."/>
            <person name="Palacio-Mejia J."/>
            <person name="Plott C."/>
            <person name="Shakirov E."/>
            <person name="Shu S."/>
            <person name="Yoshinaga Y."/>
            <person name="Zane M."/>
            <person name="Rokhsar D."/>
            <person name="Grimwood J."/>
            <person name="Schmutz J."/>
            <person name="Juenger T."/>
        </authorList>
    </citation>
    <scope>NUCLEOTIDE SEQUENCE [LARGE SCALE GENOMIC DNA]</scope>
    <source>
        <strain evidence="29">FIL2</strain>
    </source>
</reference>
<evidence type="ECO:0000256" key="17">
    <source>
        <dbReference type="ARBA" id="ARBA00022989"/>
    </source>
</evidence>
<comment type="similarity">
    <text evidence="4">Belongs to the protein kinase superfamily. Ser/Thr protein kinase family.</text>
</comment>
<evidence type="ECO:0000256" key="9">
    <source>
        <dbReference type="ARBA" id="ARBA00022614"/>
    </source>
</evidence>
<evidence type="ECO:0000256" key="25">
    <source>
        <dbReference type="ARBA" id="ARBA00072040"/>
    </source>
</evidence>
<dbReference type="FunFam" id="3.80.10.10:FF:000383">
    <property type="entry name" value="Leucine-rich repeat receptor protein kinase EMS1"/>
    <property type="match status" value="1"/>
</dbReference>
<dbReference type="GO" id="GO:0005789">
    <property type="term" value="C:endoplasmic reticulum membrane"/>
    <property type="evidence" value="ECO:0007669"/>
    <property type="project" value="UniProtKB-SubCell"/>
</dbReference>
<evidence type="ECO:0000256" key="27">
    <source>
        <dbReference type="SAM" id="Phobius"/>
    </source>
</evidence>
<evidence type="ECO:0000256" key="13">
    <source>
        <dbReference type="ARBA" id="ARBA00022737"/>
    </source>
</evidence>
<evidence type="ECO:0000256" key="16">
    <source>
        <dbReference type="ARBA" id="ARBA00022840"/>
    </source>
</evidence>
<dbReference type="Gramene" id="PAN21944">
    <property type="protein sequence ID" value="PAN21944"/>
    <property type="gene ID" value="PAHAL_3G501300"/>
</dbReference>
<keyword evidence="11 27" id="KW-0812">Transmembrane</keyword>
<evidence type="ECO:0000256" key="18">
    <source>
        <dbReference type="ARBA" id="ARBA00023136"/>
    </source>
</evidence>
<evidence type="ECO:0000256" key="23">
    <source>
        <dbReference type="ARBA" id="ARBA00054320"/>
    </source>
</evidence>
<dbReference type="FunFam" id="1.10.510.10:FF:000358">
    <property type="entry name" value="Putative leucine-rich repeat receptor-like serine/threonine-protein kinase"/>
    <property type="match status" value="1"/>
</dbReference>
<comment type="function">
    <text evidence="24">The processed protein kinase Xa21 chain released by protein cleavage after X.oryzae pv. oryzae protein Ax21 detection translocates into the nucleus where it can bind and regulate WRKY62, a transcription factor. Confers resistance to the bacterial pathogen X.oryzae pv. oryzae (Xoo).</text>
</comment>
<dbReference type="InterPro" id="IPR001611">
    <property type="entry name" value="Leu-rich_rpt"/>
</dbReference>
<dbReference type="Gene3D" id="3.30.200.20">
    <property type="entry name" value="Phosphorylase Kinase, domain 1"/>
    <property type="match status" value="1"/>
</dbReference>
<evidence type="ECO:0000259" key="28">
    <source>
        <dbReference type="PROSITE" id="PS50011"/>
    </source>
</evidence>
<dbReference type="Gene3D" id="3.80.10.10">
    <property type="entry name" value="Ribonuclease Inhibitor"/>
    <property type="match status" value="4"/>
</dbReference>
<feature type="domain" description="Protein kinase" evidence="28">
    <location>
        <begin position="755"/>
        <end position="1051"/>
    </location>
</feature>
<evidence type="ECO:0000256" key="19">
    <source>
        <dbReference type="ARBA" id="ARBA00023170"/>
    </source>
</evidence>
<dbReference type="PROSITE" id="PS51450">
    <property type="entry name" value="LRR"/>
    <property type="match status" value="1"/>
</dbReference>
<dbReference type="FunFam" id="3.30.200.20:FF:000432">
    <property type="entry name" value="LRR receptor-like serine/threonine-protein kinase EFR"/>
    <property type="match status" value="1"/>
</dbReference>
<evidence type="ECO:0000256" key="6">
    <source>
        <dbReference type="ARBA" id="ARBA00022475"/>
    </source>
</evidence>
<dbReference type="AlphaFoldDB" id="A0A2S3HFI5"/>
<evidence type="ECO:0000256" key="24">
    <source>
        <dbReference type="ARBA" id="ARBA00056628"/>
    </source>
</evidence>